<organism evidence="1 2">
    <name type="scientific">Opisthorchis viverrini</name>
    <name type="common">Southeast Asian liver fluke</name>
    <dbReference type="NCBI Taxonomy" id="6198"/>
    <lineage>
        <taxon>Eukaryota</taxon>
        <taxon>Metazoa</taxon>
        <taxon>Spiralia</taxon>
        <taxon>Lophotrochozoa</taxon>
        <taxon>Platyhelminthes</taxon>
        <taxon>Trematoda</taxon>
        <taxon>Digenea</taxon>
        <taxon>Opisthorchiida</taxon>
        <taxon>Opisthorchiata</taxon>
        <taxon>Opisthorchiidae</taxon>
        <taxon>Opisthorchis</taxon>
    </lineage>
</organism>
<protein>
    <submittedName>
        <fullName evidence="1">Uncharacterized protein</fullName>
    </submittedName>
</protein>
<keyword evidence="2" id="KW-1185">Reference proteome</keyword>
<gene>
    <name evidence="1" type="ORF">T265_14996</name>
</gene>
<dbReference type="CTD" id="20329162"/>
<dbReference type="EMBL" id="KL596936">
    <property type="protein sequence ID" value="KER21860.1"/>
    <property type="molecule type" value="Genomic_DNA"/>
</dbReference>
<name>A0A074ZF51_OPIVI</name>
<evidence type="ECO:0000313" key="1">
    <source>
        <dbReference type="EMBL" id="KER21860.1"/>
    </source>
</evidence>
<dbReference type="RefSeq" id="XP_009174407.1">
    <property type="nucleotide sequence ID" value="XM_009176143.1"/>
</dbReference>
<proteinExistence type="predicted"/>
<sequence length="60" mass="6839">MEEENEREHHKNLDEVDMTRLLSRGATPGATFGHSANLDKITVWIAMELIRLSFSAPNEE</sequence>
<dbReference type="GeneID" id="20329162"/>
<dbReference type="AlphaFoldDB" id="A0A074ZF51"/>
<reference evidence="1 2" key="1">
    <citation type="submission" date="2013-11" db="EMBL/GenBank/DDBJ databases">
        <title>Opisthorchis viverrini - life in the bile duct.</title>
        <authorList>
            <person name="Young N.D."/>
            <person name="Nagarajan N."/>
            <person name="Lin S.J."/>
            <person name="Korhonen P.K."/>
            <person name="Jex A.R."/>
            <person name="Hall R.S."/>
            <person name="Safavi-Hemami H."/>
            <person name="Kaewkong W."/>
            <person name="Bertrand D."/>
            <person name="Gao S."/>
            <person name="Seet Q."/>
            <person name="Wongkham S."/>
            <person name="Teh B.T."/>
            <person name="Wongkham C."/>
            <person name="Intapan P.M."/>
            <person name="Maleewong W."/>
            <person name="Yang X."/>
            <person name="Hu M."/>
            <person name="Wang Z."/>
            <person name="Hofmann A."/>
            <person name="Sternberg P.W."/>
            <person name="Tan P."/>
            <person name="Wang J."/>
            <person name="Gasser R.B."/>
        </authorList>
    </citation>
    <scope>NUCLEOTIDE SEQUENCE [LARGE SCALE GENOMIC DNA]</scope>
</reference>
<feature type="non-terminal residue" evidence="1">
    <location>
        <position position="60"/>
    </location>
</feature>
<accession>A0A074ZF51</accession>
<evidence type="ECO:0000313" key="2">
    <source>
        <dbReference type="Proteomes" id="UP000054324"/>
    </source>
</evidence>
<dbReference type="Proteomes" id="UP000054324">
    <property type="component" value="Unassembled WGS sequence"/>
</dbReference>
<dbReference type="KEGG" id="ovi:T265_14996"/>